<dbReference type="PIRSF" id="PIRSF002419">
    <property type="entry name" value="Tetraspanin"/>
    <property type="match status" value="1"/>
</dbReference>
<keyword evidence="4 6" id="KW-1133">Transmembrane helix</keyword>
<reference evidence="7" key="1">
    <citation type="journal article" date="2023" name="Insect Mol. Biol.">
        <title>Genome sequencing provides insights into the evolution of gene families encoding plant cell wall-degrading enzymes in longhorned beetles.</title>
        <authorList>
            <person name="Shin N.R."/>
            <person name="Okamura Y."/>
            <person name="Kirsch R."/>
            <person name="Pauchet Y."/>
        </authorList>
    </citation>
    <scope>NUCLEOTIDE SEQUENCE</scope>
    <source>
        <strain evidence="7">MMC_N1</strain>
    </source>
</reference>
<protein>
    <recommendedName>
        <fullName evidence="9">Tetraspanin</fullName>
    </recommendedName>
</protein>
<proteinExistence type="inferred from homology"/>
<evidence type="ECO:0000256" key="5">
    <source>
        <dbReference type="ARBA" id="ARBA00023136"/>
    </source>
</evidence>
<feature type="transmembrane region" description="Helical" evidence="6">
    <location>
        <begin position="77"/>
        <end position="101"/>
    </location>
</feature>
<keyword evidence="8" id="KW-1185">Reference proteome</keyword>
<evidence type="ECO:0000313" key="8">
    <source>
        <dbReference type="Proteomes" id="UP001162164"/>
    </source>
</evidence>
<evidence type="ECO:0000256" key="4">
    <source>
        <dbReference type="ARBA" id="ARBA00022989"/>
    </source>
</evidence>
<feature type="transmembrane region" description="Helical" evidence="6">
    <location>
        <begin position="42"/>
        <end position="65"/>
    </location>
</feature>
<feature type="transmembrane region" description="Helical" evidence="6">
    <location>
        <begin position="12"/>
        <end position="30"/>
    </location>
</feature>
<feature type="transmembrane region" description="Helical" evidence="6">
    <location>
        <begin position="151"/>
        <end position="177"/>
    </location>
</feature>
<evidence type="ECO:0000256" key="2">
    <source>
        <dbReference type="ARBA" id="ARBA00006840"/>
    </source>
</evidence>
<evidence type="ECO:0000256" key="3">
    <source>
        <dbReference type="ARBA" id="ARBA00022692"/>
    </source>
</evidence>
<evidence type="ECO:0000256" key="6">
    <source>
        <dbReference type="SAM" id="Phobius"/>
    </source>
</evidence>
<evidence type="ECO:0000313" key="7">
    <source>
        <dbReference type="EMBL" id="KAJ8963684.1"/>
    </source>
</evidence>
<keyword evidence="5 6" id="KW-0472">Membrane</keyword>
<evidence type="ECO:0000256" key="1">
    <source>
        <dbReference type="ARBA" id="ARBA00004141"/>
    </source>
</evidence>
<dbReference type="Pfam" id="PF00335">
    <property type="entry name" value="Tetraspanin"/>
    <property type="match status" value="1"/>
</dbReference>
<dbReference type="InterPro" id="IPR000301">
    <property type="entry name" value="Tetraspanin_animals"/>
</dbReference>
<evidence type="ECO:0008006" key="9">
    <source>
        <dbReference type="Google" id="ProtNLM"/>
    </source>
</evidence>
<organism evidence="7 8">
    <name type="scientific">Molorchus minor</name>
    <dbReference type="NCBI Taxonomy" id="1323400"/>
    <lineage>
        <taxon>Eukaryota</taxon>
        <taxon>Metazoa</taxon>
        <taxon>Ecdysozoa</taxon>
        <taxon>Arthropoda</taxon>
        <taxon>Hexapoda</taxon>
        <taxon>Insecta</taxon>
        <taxon>Pterygota</taxon>
        <taxon>Neoptera</taxon>
        <taxon>Endopterygota</taxon>
        <taxon>Coleoptera</taxon>
        <taxon>Polyphaga</taxon>
        <taxon>Cucujiformia</taxon>
        <taxon>Chrysomeloidea</taxon>
        <taxon>Cerambycidae</taxon>
        <taxon>Lamiinae</taxon>
        <taxon>Monochamini</taxon>
        <taxon>Molorchus</taxon>
    </lineage>
</organism>
<dbReference type="EMBL" id="JAPWTJ010003011">
    <property type="protein sequence ID" value="KAJ8963684.1"/>
    <property type="molecule type" value="Genomic_DNA"/>
</dbReference>
<comment type="similarity">
    <text evidence="2">Belongs to the tetraspanin (TM4SF) family.</text>
</comment>
<comment type="caution">
    <text evidence="7">The sequence shown here is derived from an EMBL/GenBank/DDBJ whole genome shotgun (WGS) entry which is preliminary data.</text>
</comment>
<dbReference type="InterPro" id="IPR018499">
    <property type="entry name" value="Tetraspanin/Peripherin"/>
</dbReference>
<dbReference type="PRINTS" id="PR00259">
    <property type="entry name" value="TMFOUR"/>
</dbReference>
<accession>A0ABQ9ISQ4</accession>
<sequence>MWMQHDGAPPHYAVQLTGLAICGIGIWTFLKTCHYMNILDSIAYSTAIYLFLTTGGLVILTAVLGCCAIPHHRTKLLFCYILLLVLIFLMEALTGVLSYIYQENIEEEIDLNFNATILATYNQDDGKSESINVIQQKGCIDPVTTELQTSLWLICAVALGLSIVQVFGILVGINLLLKLESIDIESKYSPNGNDALLLERQL</sequence>
<gene>
    <name evidence="7" type="ORF">NQ317_014998</name>
</gene>
<name>A0ABQ9ISQ4_9CUCU</name>
<dbReference type="PANTHER" id="PTHR19282">
    <property type="entry name" value="TETRASPANIN"/>
    <property type="match status" value="1"/>
</dbReference>
<dbReference type="Proteomes" id="UP001162164">
    <property type="component" value="Unassembled WGS sequence"/>
</dbReference>
<comment type="subcellular location">
    <subcellularLocation>
        <location evidence="1">Membrane</location>
        <topology evidence="1">Multi-pass membrane protein</topology>
    </subcellularLocation>
</comment>
<keyword evidence="3 6" id="KW-0812">Transmembrane</keyword>
<dbReference type="PANTHER" id="PTHR19282:SF544">
    <property type="entry name" value="TETRASPANIN"/>
    <property type="match status" value="1"/>
</dbReference>